<dbReference type="RefSeq" id="WP_166537344.1">
    <property type="nucleotide sequence ID" value="NZ_JAABLM010000011.1"/>
</dbReference>
<organism evidence="2 3">
    <name type="scientific">Flavobacterium ichthyis</name>
    <dbReference type="NCBI Taxonomy" id="2698827"/>
    <lineage>
        <taxon>Bacteria</taxon>
        <taxon>Pseudomonadati</taxon>
        <taxon>Bacteroidota</taxon>
        <taxon>Flavobacteriia</taxon>
        <taxon>Flavobacteriales</taxon>
        <taxon>Flavobacteriaceae</taxon>
        <taxon>Flavobacterium</taxon>
    </lineage>
</organism>
<keyword evidence="1" id="KW-0812">Transmembrane</keyword>
<gene>
    <name evidence="2" type="ORF">GV828_09930</name>
</gene>
<dbReference type="Pfam" id="PF04020">
    <property type="entry name" value="Phage_holin_4_2"/>
    <property type="match status" value="1"/>
</dbReference>
<dbReference type="PANTHER" id="PTHR37309">
    <property type="entry name" value="SLR0284 PROTEIN"/>
    <property type="match status" value="1"/>
</dbReference>
<evidence type="ECO:0000313" key="3">
    <source>
        <dbReference type="Proteomes" id="UP000798602"/>
    </source>
</evidence>
<accession>A0ABW9ZFG8</accession>
<dbReference type="EMBL" id="JAABLM010000011">
    <property type="protein sequence ID" value="NBL65518.1"/>
    <property type="molecule type" value="Genomic_DNA"/>
</dbReference>
<feature type="transmembrane region" description="Helical" evidence="1">
    <location>
        <begin position="60"/>
        <end position="85"/>
    </location>
</feature>
<name>A0ABW9ZFG8_9FLAO</name>
<keyword evidence="3" id="KW-1185">Reference proteome</keyword>
<dbReference type="Proteomes" id="UP000798602">
    <property type="component" value="Unassembled WGS sequence"/>
</dbReference>
<evidence type="ECO:0000313" key="2">
    <source>
        <dbReference type="EMBL" id="NBL65518.1"/>
    </source>
</evidence>
<feature type="transmembrane region" description="Helical" evidence="1">
    <location>
        <begin position="6"/>
        <end position="25"/>
    </location>
</feature>
<feature type="transmembrane region" description="Helical" evidence="1">
    <location>
        <begin position="97"/>
        <end position="120"/>
    </location>
</feature>
<dbReference type="InterPro" id="IPR007165">
    <property type="entry name" value="Phage_holin_4_2"/>
</dbReference>
<evidence type="ECO:0000256" key="1">
    <source>
        <dbReference type="SAM" id="Phobius"/>
    </source>
</evidence>
<protein>
    <submittedName>
        <fullName evidence="2">Phage holin family protein</fullName>
    </submittedName>
</protein>
<sequence length="122" mass="13208">MNLLLRIFITAVLVMVISHFMPGIALKGTHGISSTNFMTAIWVAIVLGLLNLLVKPILVILTLPITFITLGLFLLVINALIILLCANIVPGFAVESFWTALFFSLILSILQSIIFSIAGAND</sequence>
<proteinExistence type="predicted"/>
<keyword evidence="1" id="KW-0472">Membrane</keyword>
<feature type="transmembrane region" description="Helical" evidence="1">
    <location>
        <begin position="37"/>
        <end position="54"/>
    </location>
</feature>
<keyword evidence="1" id="KW-1133">Transmembrane helix</keyword>
<comment type="caution">
    <text evidence="2">The sequence shown here is derived from an EMBL/GenBank/DDBJ whole genome shotgun (WGS) entry which is preliminary data.</text>
</comment>
<dbReference type="PANTHER" id="PTHR37309:SF1">
    <property type="entry name" value="SLR0284 PROTEIN"/>
    <property type="match status" value="1"/>
</dbReference>
<reference evidence="3" key="1">
    <citation type="submission" date="2020-01" db="EMBL/GenBank/DDBJ databases">
        <title>Sphingomonas sp. strain CSW-10.</title>
        <authorList>
            <person name="Chen W.-M."/>
        </authorList>
    </citation>
    <scope>NUCLEOTIDE SEQUENCE [LARGE SCALE GENOMIC DNA]</scope>
    <source>
        <strain evidence="3">NST-5</strain>
    </source>
</reference>